<dbReference type="Proteomes" id="UP000266389">
    <property type="component" value="Unassembled WGS sequence"/>
</dbReference>
<dbReference type="EMBL" id="PHFL01000068">
    <property type="protein sequence ID" value="RFM23192.1"/>
    <property type="molecule type" value="Genomic_DNA"/>
</dbReference>
<dbReference type="Gene3D" id="3.40.250.10">
    <property type="entry name" value="Rhodanese-like domain"/>
    <property type="match status" value="1"/>
</dbReference>
<name>A0A395LX90_9BACT</name>
<gene>
    <name evidence="2" type="ORF">D0433_11945</name>
</gene>
<dbReference type="CDD" id="cd00158">
    <property type="entry name" value="RHOD"/>
    <property type="match status" value="1"/>
</dbReference>
<accession>A0A395LX90</accession>
<evidence type="ECO:0000313" key="2">
    <source>
        <dbReference type="EMBL" id="RFM23192.1"/>
    </source>
</evidence>
<dbReference type="InterPro" id="IPR036873">
    <property type="entry name" value="Rhodanese-like_dom_sf"/>
</dbReference>
<dbReference type="PANTHER" id="PTHR43031">
    <property type="entry name" value="FAD-DEPENDENT OXIDOREDUCTASE"/>
    <property type="match status" value="1"/>
</dbReference>
<protein>
    <submittedName>
        <fullName evidence="2">Rhodanese-like domain-containing protein</fullName>
    </submittedName>
</protein>
<organism evidence="2 3">
    <name type="scientific">Candidatus Thermochlorobacter aerophilus</name>
    <dbReference type="NCBI Taxonomy" id="1868324"/>
    <lineage>
        <taxon>Bacteria</taxon>
        <taxon>Pseudomonadati</taxon>
        <taxon>Chlorobiota</taxon>
        <taxon>Chlorobiia</taxon>
        <taxon>Chlorobiales</taxon>
        <taxon>Candidatus Thermochlorobacteriaceae</taxon>
        <taxon>Candidatus Thermochlorobacter</taxon>
    </lineage>
</organism>
<feature type="domain" description="Rhodanese" evidence="1">
    <location>
        <begin position="23"/>
        <end position="103"/>
    </location>
</feature>
<sequence length="103" mass="11784">MFNFFSKPTYPTISPAALKERLKKEKVVLLDVREPYEHAEKNIPNSILIPLGSLPQRVKELEPYKDQEIVVYCRSGNRSGQACEFLQKLGYKAINLEGGMLAW</sequence>
<dbReference type="SUPFAM" id="SSF52821">
    <property type="entry name" value="Rhodanese/Cell cycle control phosphatase"/>
    <property type="match status" value="1"/>
</dbReference>
<dbReference type="InterPro" id="IPR001763">
    <property type="entry name" value="Rhodanese-like_dom"/>
</dbReference>
<proteinExistence type="predicted"/>
<dbReference type="InterPro" id="IPR050229">
    <property type="entry name" value="GlpE_sulfurtransferase"/>
</dbReference>
<dbReference type="PANTHER" id="PTHR43031:SF17">
    <property type="entry name" value="SULFURTRANSFERASE YTWF-RELATED"/>
    <property type="match status" value="1"/>
</dbReference>
<evidence type="ECO:0000259" key="1">
    <source>
        <dbReference type="PROSITE" id="PS50206"/>
    </source>
</evidence>
<dbReference type="PROSITE" id="PS50206">
    <property type="entry name" value="RHODANESE_3"/>
    <property type="match status" value="1"/>
</dbReference>
<dbReference type="AlphaFoldDB" id="A0A395LX90"/>
<dbReference type="Pfam" id="PF00581">
    <property type="entry name" value="Rhodanese"/>
    <property type="match status" value="1"/>
</dbReference>
<evidence type="ECO:0000313" key="3">
    <source>
        <dbReference type="Proteomes" id="UP000266389"/>
    </source>
</evidence>
<dbReference type="SMART" id="SM00450">
    <property type="entry name" value="RHOD"/>
    <property type="match status" value="1"/>
</dbReference>
<reference evidence="2 3" key="1">
    <citation type="journal article" date="2011" name="ISME J.">
        <title>Community ecology of hot spring cyanobacterial mats: predominant populations and their functional potential.</title>
        <authorList>
            <person name="Klatt C.G."/>
            <person name="Wood J.M."/>
            <person name="Rusch D.B."/>
            <person name="Bateson M.M."/>
            <person name="Hamamura N."/>
            <person name="Heidelberg J.F."/>
            <person name="Grossman A.R."/>
            <person name="Bhaya D."/>
            <person name="Cohan F.M."/>
            <person name="Kuhl M."/>
            <person name="Bryant D.A."/>
            <person name="Ward D.M."/>
        </authorList>
    </citation>
    <scope>NUCLEOTIDE SEQUENCE [LARGE SCALE GENOMIC DNA]</scope>
    <source>
        <strain evidence="2">OS</strain>
    </source>
</reference>
<comment type="caution">
    <text evidence="2">The sequence shown here is derived from an EMBL/GenBank/DDBJ whole genome shotgun (WGS) entry which is preliminary data.</text>
</comment>